<sequence>MRSIVLFLAIALMSCQGGKIPCPRIKTAKLHKHYRPSAAALSAKAEREENDELQHQRSPSARYVQDVSVEDWDCPHPGAKKYKPKSVKENIKRNLKKINSDSQNTVPADSVSSR</sequence>
<protein>
    <submittedName>
        <fullName evidence="2">Uncharacterized protein</fullName>
    </submittedName>
</protein>
<dbReference type="EMBL" id="JAERRB010000006">
    <property type="protein sequence ID" value="MBL0743147.1"/>
    <property type="molecule type" value="Genomic_DNA"/>
</dbReference>
<feature type="region of interest" description="Disordered" evidence="1">
    <location>
        <begin position="95"/>
        <end position="114"/>
    </location>
</feature>
<proteinExistence type="predicted"/>
<evidence type="ECO:0000313" key="3">
    <source>
        <dbReference type="Proteomes" id="UP000613030"/>
    </source>
</evidence>
<reference evidence="2 3" key="1">
    <citation type="submission" date="2021-01" db="EMBL/GenBank/DDBJ databases">
        <title>Chryseolinea sp. Jin1 Genome sequencing and assembly.</title>
        <authorList>
            <person name="Kim I."/>
        </authorList>
    </citation>
    <scope>NUCLEOTIDE SEQUENCE [LARGE SCALE GENOMIC DNA]</scope>
    <source>
        <strain evidence="2 3">Jin1</strain>
    </source>
</reference>
<dbReference type="RefSeq" id="WP_202012199.1">
    <property type="nucleotide sequence ID" value="NZ_JAERRB010000006.1"/>
</dbReference>
<gene>
    <name evidence="2" type="ORF">JI741_18090</name>
</gene>
<keyword evidence="3" id="KW-1185">Reference proteome</keyword>
<feature type="compositionally biased region" description="Polar residues" evidence="1">
    <location>
        <begin position="100"/>
        <end position="114"/>
    </location>
</feature>
<dbReference type="Proteomes" id="UP000613030">
    <property type="component" value="Unassembled WGS sequence"/>
</dbReference>
<feature type="region of interest" description="Disordered" evidence="1">
    <location>
        <begin position="39"/>
        <end position="62"/>
    </location>
</feature>
<accession>A0ABS1KV86</accession>
<evidence type="ECO:0000313" key="2">
    <source>
        <dbReference type="EMBL" id="MBL0743147.1"/>
    </source>
</evidence>
<name>A0ABS1KV86_9BACT</name>
<feature type="compositionally biased region" description="Basic and acidic residues" evidence="1">
    <location>
        <begin position="44"/>
        <end position="55"/>
    </location>
</feature>
<organism evidence="2 3">
    <name type="scientific">Chryseolinea lacunae</name>
    <dbReference type="NCBI Taxonomy" id="2801331"/>
    <lineage>
        <taxon>Bacteria</taxon>
        <taxon>Pseudomonadati</taxon>
        <taxon>Bacteroidota</taxon>
        <taxon>Cytophagia</taxon>
        <taxon>Cytophagales</taxon>
        <taxon>Fulvivirgaceae</taxon>
        <taxon>Chryseolinea</taxon>
    </lineage>
</organism>
<comment type="caution">
    <text evidence="2">The sequence shown here is derived from an EMBL/GenBank/DDBJ whole genome shotgun (WGS) entry which is preliminary data.</text>
</comment>
<dbReference type="PROSITE" id="PS51257">
    <property type="entry name" value="PROKAR_LIPOPROTEIN"/>
    <property type="match status" value="1"/>
</dbReference>
<evidence type="ECO:0000256" key="1">
    <source>
        <dbReference type="SAM" id="MobiDB-lite"/>
    </source>
</evidence>